<feature type="region of interest" description="Disordered" evidence="1">
    <location>
        <begin position="64"/>
        <end position="135"/>
    </location>
</feature>
<evidence type="ECO:0000313" key="2">
    <source>
        <dbReference type="EMBL" id="KNZ48369.1"/>
    </source>
</evidence>
<dbReference type="AlphaFoldDB" id="A0A0L6UIL1"/>
<proteinExistence type="predicted"/>
<sequence>MKQSRSPSDQHPDHCECECIIIRRKRQVAKCVTKRNNHITEIVTRMIGAKRNIEIKVENLLSTPSQTGKTSYQAVSQGPTDLLKDLKRNDCPPRDSNMDPKSRLRSISTGPASSFPSRHPENIHSKTSSCLDNTANSMEALERKFGQKN</sequence>
<dbReference type="Proteomes" id="UP000037035">
    <property type="component" value="Unassembled WGS sequence"/>
</dbReference>
<name>A0A0L6UIL1_9BASI</name>
<evidence type="ECO:0000313" key="3">
    <source>
        <dbReference type="Proteomes" id="UP000037035"/>
    </source>
</evidence>
<feature type="compositionally biased region" description="Basic and acidic residues" evidence="1">
    <location>
        <begin position="82"/>
        <end position="102"/>
    </location>
</feature>
<accession>A0A0L6UIL1</accession>
<dbReference type="EMBL" id="LAVV01010961">
    <property type="protein sequence ID" value="KNZ48369.1"/>
    <property type="molecule type" value="Genomic_DNA"/>
</dbReference>
<evidence type="ECO:0000256" key="1">
    <source>
        <dbReference type="SAM" id="MobiDB-lite"/>
    </source>
</evidence>
<feature type="compositionally biased region" description="Polar residues" evidence="1">
    <location>
        <begin position="125"/>
        <end position="135"/>
    </location>
</feature>
<comment type="caution">
    <text evidence="2">The sequence shown here is derived from an EMBL/GenBank/DDBJ whole genome shotgun (WGS) entry which is preliminary data.</text>
</comment>
<protein>
    <submittedName>
        <fullName evidence="2">Uncharacterized protein</fullName>
    </submittedName>
</protein>
<reference evidence="2 3" key="1">
    <citation type="submission" date="2015-08" db="EMBL/GenBank/DDBJ databases">
        <title>Next Generation Sequencing and Analysis of the Genome of Puccinia sorghi L Schw, the Causal Agent of Maize Common Rust.</title>
        <authorList>
            <person name="Rochi L."/>
            <person name="Burguener G."/>
            <person name="Darino M."/>
            <person name="Turjanski A."/>
            <person name="Kreff E."/>
            <person name="Dieguez M.J."/>
            <person name="Sacco F."/>
        </authorList>
    </citation>
    <scope>NUCLEOTIDE SEQUENCE [LARGE SCALE GENOMIC DNA]</scope>
    <source>
        <strain evidence="2 3">RO10H11247</strain>
    </source>
</reference>
<keyword evidence="3" id="KW-1185">Reference proteome</keyword>
<organism evidence="2 3">
    <name type="scientific">Puccinia sorghi</name>
    <dbReference type="NCBI Taxonomy" id="27349"/>
    <lineage>
        <taxon>Eukaryota</taxon>
        <taxon>Fungi</taxon>
        <taxon>Dikarya</taxon>
        <taxon>Basidiomycota</taxon>
        <taxon>Pucciniomycotina</taxon>
        <taxon>Pucciniomycetes</taxon>
        <taxon>Pucciniales</taxon>
        <taxon>Pucciniaceae</taxon>
        <taxon>Puccinia</taxon>
    </lineage>
</organism>
<dbReference type="VEuPathDB" id="FungiDB:VP01_5718g1"/>
<gene>
    <name evidence="2" type="ORF">VP01_5718g1</name>
</gene>
<feature type="compositionally biased region" description="Polar residues" evidence="1">
    <location>
        <begin position="105"/>
        <end position="116"/>
    </location>
</feature>
<feature type="compositionally biased region" description="Polar residues" evidence="1">
    <location>
        <begin position="64"/>
        <end position="79"/>
    </location>
</feature>